<proteinExistence type="predicted"/>
<sequence>MRKRVVGLNTFLFDLDGTLLPLDLKEFTQAYFKELTKKLAGKINPKELQKLILKSTNYMVSNLEENKTNKEAFFEDFQKNINIDINSIKVQFEEFYKNEFKNLKEIVCPNPIVKKIIKLLKSKGYTLVIATNPIFPKEAIYHRIEWAGLNINDFDLITTFEKMHFCKPNIEYYQEILNILNKEPEDVMMIGNDLLEDMIASKLGIKTYLIEDYMIDRSDKNIEPDYRGSLEEFYKFVKDLQNL</sequence>
<reference evidence="2 3" key="1">
    <citation type="submission" date="2016-08" db="EMBL/GenBank/DDBJ databases">
        <title>Novel Firmicutes and Novel Genomes.</title>
        <authorList>
            <person name="Poppleton D.I."/>
            <person name="Gribaldo S."/>
        </authorList>
    </citation>
    <scope>NUCLEOTIDE SEQUENCE [LARGE SCALE GENOMIC DNA]</scope>
    <source>
        <strain evidence="2 3">CTT3</strain>
    </source>
</reference>
<dbReference type="OrthoDB" id="9809962at2"/>
<dbReference type="InterPro" id="IPR041492">
    <property type="entry name" value="HAD_2"/>
</dbReference>
<dbReference type="EMBL" id="MCIB01000001">
    <property type="protein sequence ID" value="RKD34786.1"/>
    <property type="molecule type" value="Genomic_DNA"/>
</dbReference>
<dbReference type="Pfam" id="PF13419">
    <property type="entry name" value="HAD_2"/>
    <property type="match status" value="1"/>
</dbReference>
<name>A0A419TBC7_9FIRM</name>
<gene>
    <name evidence="2" type="ORF">BET03_02525</name>
</gene>
<dbReference type="InterPro" id="IPR023214">
    <property type="entry name" value="HAD_sf"/>
</dbReference>
<keyword evidence="3" id="KW-1185">Reference proteome</keyword>
<dbReference type="InterPro" id="IPR036412">
    <property type="entry name" value="HAD-like_sf"/>
</dbReference>
<dbReference type="AlphaFoldDB" id="A0A419TBC7"/>
<comment type="caution">
    <text evidence="2">The sequence shown here is derived from an EMBL/GenBank/DDBJ whole genome shotgun (WGS) entry which is preliminary data.</text>
</comment>
<dbReference type="Proteomes" id="UP000284177">
    <property type="component" value="Unassembled WGS sequence"/>
</dbReference>
<dbReference type="PANTHER" id="PTHR43316">
    <property type="entry name" value="HYDROLASE, HALOACID DELAHOGENASE-RELATED"/>
    <property type="match status" value="1"/>
</dbReference>
<evidence type="ECO:0000313" key="3">
    <source>
        <dbReference type="Proteomes" id="UP000284177"/>
    </source>
</evidence>
<dbReference type="Gene3D" id="1.10.150.520">
    <property type="match status" value="1"/>
</dbReference>
<dbReference type="SFLD" id="SFLDG01129">
    <property type="entry name" value="C1.5:_HAD__Beta-PGM__Phosphata"/>
    <property type="match status" value="1"/>
</dbReference>
<evidence type="ECO:0000313" key="2">
    <source>
        <dbReference type="EMBL" id="RKD34786.1"/>
    </source>
</evidence>
<evidence type="ECO:0000256" key="1">
    <source>
        <dbReference type="ARBA" id="ARBA00022801"/>
    </source>
</evidence>
<protein>
    <submittedName>
        <fullName evidence="2">Hydrolase</fullName>
    </submittedName>
</protein>
<dbReference type="SFLD" id="SFLDS00003">
    <property type="entry name" value="Haloacid_Dehalogenase"/>
    <property type="match status" value="1"/>
</dbReference>
<keyword evidence="1 2" id="KW-0378">Hydrolase</keyword>
<dbReference type="GO" id="GO:0016787">
    <property type="term" value="F:hydrolase activity"/>
    <property type="evidence" value="ECO:0007669"/>
    <property type="project" value="UniProtKB-KW"/>
</dbReference>
<dbReference type="Gene3D" id="3.40.50.1000">
    <property type="entry name" value="HAD superfamily/HAD-like"/>
    <property type="match status" value="1"/>
</dbReference>
<dbReference type="InterPro" id="IPR051540">
    <property type="entry name" value="S-2-haloacid_dehalogenase"/>
</dbReference>
<dbReference type="InterPro" id="IPR006439">
    <property type="entry name" value="HAD-SF_hydro_IA"/>
</dbReference>
<dbReference type="SUPFAM" id="SSF56784">
    <property type="entry name" value="HAD-like"/>
    <property type="match status" value="1"/>
</dbReference>
<dbReference type="PANTHER" id="PTHR43316:SF3">
    <property type="entry name" value="HALOACID DEHALOGENASE, TYPE II (AFU_ORTHOLOGUE AFUA_2G07750)-RELATED"/>
    <property type="match status" value="1"/>
</dbReference>
<dbReference type="PRINTS" id="PR00413">
    <property type="entry name" value="HADHALOGNASE"/>
</dbReference>
<organism evidence="2 3">
    <name type="scientific">Thermohalobacter berrensis</name>
    <dbReference type="NCBI Taxonomy" id="99594"/>
    <lineage>
        <taxon>Bacteria</taxon>
        <taxon>Bacillati</taxon>
        <taxon>Bacillota</taxon>
        <taxon>Tissierellia</taxon>
        <taxon>Tissierellales</taxon>
        <taxon>Thermohalobacteraceae</taxon>
        <taxon>Thermohalobacter</taxon>
    </lineage>
</organism>
<accession>A0A419TBC7</accession>